<proteinExistence type="predicted"/>
<name>C3YSJ3_BRAFL</name>
<evidence type="ECO:0000256" key="3">
    <source>
        <dbReference type="SAM" id="MobiDB-lite"/>
    </source>
</evidence>
<protein>
    <recommendedName>
        <fullName evidence="4">Histidine-specific methyltransferase SAM-dependent domain-containing protein</fullName>
    </recommendedName>
</protein>
<keyword evidence="1" id="KW-0489">Methyltransferase</keyword>
<evidence type="ECO:0000256" key="1">
    <source>
        <dbReference type="ARBA" id="ARBA00022603"/>
    </source>
</evidence>
<evidence type="ECO:0000259" key="4">
    <source>
        <dbReference type="Pfam" id="PF10017"/>
    </source>
</evidence>
<dbReference type="eggNOG" id="ENOG502SBDI">
    <property type="taxonomic scope" value="Eukaryota"/>
</dbReference>
<reference evidence="5" key="1">
    <citation type="journal article" date="2008" name="Nature">
        <title>The amphioxus genome and the evolution of the chordate karyotype.</title>
        <authorList>
            <consortium name="US DOE Joint Genome Institute (JGI-PGF)"/>
            <person name="Putnam N.H."/>
            <person name="Butts T."/>
            <person name="Ferrier D.E.K."/>
            <person name="Furlong R.F."/>
            <person name="Hellsten U."/>
            <person name="Kawashima T."/>
            <person name="Robinson-Rechavi M."/>
            <person name="Shoguchi E."/>
            <person name="Terry A."/>
            <person name="Yu J.-K."/>
            <person name="Benito-Gutierrez E.L."/>
            <person name="Dubchak I."/>
            <person name="Garcia-Fernandez J."/>
            <person name="Gibson-Brown J.J."/>
            <person name="Grigoriev I.V."/>
            <person name="Horton A.C."/>
            <person name="de Jong P.J."/>
            <person name="Jurka J."/>
            <person name="Kapitonov V.V."/>
            <person name="Kohara Y."/>
            <person name="Kuroki Y."/>
            <person name="Lindquist E."/>
            <person name="Lucas S."/>
            <person name="Osoegawa K."/>
            <person name="Pennacchio L.A."/>
            <person name="Salamov A.A."/>
            <person name="Satou Y."/>
            <person name="Sauka-Spengler T."/>
            <person name="Schmutz J."/>
            <person name="Shin-I T."/>
            <person name="Toyoda A."/>
            <person name="Bronner-Fraser M."/>
            <person name="Fujiyama A."/>
            <person name="Holland L.Z."/>
            <person name="Holland P.W.H."/>
            <person name="Satoh N."/>
            <person name="Rokhsar D.S."/>
        </authorList>
    </citation>
    <scope>NUCLEOTIDE SEQUENCE [LARGE SCALE GENOMIC DNA]</scope>
    <source>
        <strain evidence="5">S238N-H82</strain>
        <tissue evidence="5">Testes</tissue>
    </source>
</reference>
<keyword evidence="2" id="KW-0808">Transferase</keyword>
<sequence length="648" mass="73276">MDGHASDVGDDVLSDDVMKHDDVPDELMSVVTSLTSPRRYVPQWYVYDTRGSELCEQLVQKSETYKVWQHEYSILQAHADDIAGKVSSPAVLVDLGSGGSSKTRLVIEAMLKRHGSPTFVPVDMAKEFIEACGRQLETDYPGLTVEPFGGLYMDGVRHVAARKEPKLLLWFGNSFSNISIHDQVQMLQEIRAQLNEQDRLVLGVDMNTDREALSQAYGEQWAPLWRDNLISRFNKDFDGNMDSEKFEYRCEFVENPPTGDTPSYIVKSLTSLGKHRVRFGPIPSTMYRRLQEIRQSHELYRVPNPPSTPKPANQAPQDVQHQTRKVRRNLRKAPKVLGVDMNKVMDSCEEADRHLKAGHRPEYIPARGFSDNMPNRYMRSSPTEEELDRALDEHAERLYHHKLQTQMFGEDLSASKLPPKKRGKKVRAQEKLHQLEQERHNAVPFNHEHQLLRSVCTTAMFGKDLSDKSSVTRRAPAQPSLVGGRNHRTHDMQGAEKPRYQVHPEPDDHDEAVYITMADLDFRANRLQQAADLDLSSDRTATKLPSLAPQHHLLAGKRTAAAATIPGCHSLMDTKPHIATPSDNAASSNISGHYLLKDPMPPVAAKSDNVMAAEKLQTKKRASHRRTRDSRALKRRCESPSGLVRSKH</sequence>
<dbReference type="AlphaFoldDB" id="C3YSJ3"/>
<dbReference type="InterPro" id="IPR029063">
    <property type="entry name" value="SAM-dependent_MTases_sf"/>
</dbReference>
<dbReference type="InterPro" id="IPR019257">
    <property type="entry name" value="MeTrfase_dom"/>
</dbReference>
<evidence type="ECO:0000256" key="2">
    <source>
        <dbReference type="ARBA" id="ARBA00022679"/>
    </source>
</evidence>
<dbReference type="PANTHER" id="PTHR43397:SF1">
    <property type="entry name" value="ERGOTHIONEINE BIOSYNTHESIS PROTEIN 1"/>
    <property type="match status" value="1"/>
</dbReference>
<dbReference type="Pfam" id="PF10017">
    <property type="entry name" value="Methyltransf_33"/>
    <property type="match status" value="1"/>
</dbReference>
<dbReference type="EMBL" id="GG666549">
    <property type="protein sequence ID" value="EEN56694.1"/>
    <property type="molecule type" value="Genomic_DNA"/>
</dbReference>
<dbReference type="InterPro" id="IPR051128">
    <property type="entry name" value="EgtD_Methyltrsf_superfamily"/>
</dbReference>
<organism>
    <name type="scientific">Branchiostoma floridae</name>
    <name type="common">Florida lancelet</name>
    <name type="synonym">Amphioxus</name>
    <dbReference type="NCBI Taxonomy" id="7739"/>
    <lineage>
        <taxon>Eukaryota</taxon>
        <taxon>Metazoa</taxon>
        <taxon>Chordata</taxon>
        <taxon>Cephalochordata</taxon>
        <taxon>Leptocardii</taxon>
        <taxon>Amphioxiformes</taxon>
        <taxon>Branchiostomatidae</taxon>
        <taxon>Branchiostoma</taxon>
    </lineage>
</organism>
<dbReference type="PANTHER" id="PTHR43397">
    <property type="entry name" value="ERGOTHIONEINE BIOSYNTHESIS PROTEIN 1"/>
    <property type="match status" value="1"/>
</dbReference>
<dbReference type="STRING" id="7739.C3YSJ3"/>
<feature type="compositionally biased region" description="Basic residues" evidence="3">
    <location>
        <begin position="618"/>
        <end position="628"/>
    </location>
</feature>
<feature type="compositionally biased region" description="Basic and acidic residues" evidence="3">
    <location>
        <begin position="629"/>
        <end position="638"/>
    </location>
</feature>
<gene>
    <name evidence="5" type="ORF">BRAFLDRAFT_118546</name>
</gene>
<feature type="domain" description="Histidine-specific methyltransferase SAM-dependent" evidence="4">
    <location>
        <begin position="29"/>
        <end position="256"/>
    </location>
</feature>
<feature type="region of interest" description="Disordered" evidence="3">
    <location>
        <begin position="615"/>
        <end position="648"/>
    </location>
</feature>
<feature type="region of interest" description="Disordered" evidence="3">
    <location>
        <begin position="467"/>
        <end position="492"/>
    </location>
</feature>
<dbReference type="GO" id="GO:0032259">
    <property type="term" value="P:methylation"/>
    <property type="evidence" value="ECO:0007669"/>
    <property type="project" value="UniProtKB-KW"/>
</dbReference>
<dbReference type="GO" id="GO:0008168">
    <property type="term" value="F:methyltransferase activity"/>
    <property type="evidence" value="ECO:0007669"/>
    <property type="project" value="UniProtKB-KW"/>
</dbReference>
<evidence type="ECO:0000313" key="5">
    <source>
        <dbReference type="EMBL" id="EEN56694.1"/>
    </source>
</evidence>
<accession>C3YSJ3</accession>
<dbReference type="InParanoid" id="C3YSJ3"/>
<dbReference type="Gene3D" id="3.40.50.150">
    <property type="entry name" value="Vaccinia Virus protein VP39"/>
    <property type="match status" value="1"/>
</dbReference>